<comment type="caution">
    <text evidence="2">The sequence shown here is derived from an EMBL/GenBank/DDBJ whole genome shotgun (WGS) entry which is preliminary data.</text>
</comment>
<keyword evidence="1" id="KW-1133">Transmembrane helix</keyword>
<evidence type="ECO:0000313" key="3">
    <source>
        <dbReference type="Proteomes" id="UP001530293"/>
    </source>
</evidence>
<organism evidence="2 3">
    <name type="scientific">Discostella pseudostelligera</name>
    <dbReference type="NCBI Taxonomy" id="259834"/>
    <lineage>
        <taxon>Eukaryota</taxon>
        <taxon>Sar</taxon>
        <taxon>Stramenopiles</taxon>
        <taxon>Ochrophyta</taxon>
        <taxon>Bacillariophyta</taxon>
        <taxon>Coscinodiscophyceae</taxon>
        <taxon>Thalassiosirophycidae</taxon>
        <taxon>Stephanodiscales</taxon>
        <taxon>Stephanodiscaceae</taxon>
        <taxon>Discostella</taxon>
    </lineage>
</organism>
<sequence length="291" mass="32227">MFSSTTKAFISREATGVFVWSLIACVIRMCLSLLVSLSTLRSKEDYENATVNDTRTCGTNLFPINKGCDGSGWVHKMMEETITIISVIASWILAVLPPKVATRKAPGFIFASTWILYPLNDKFGFIPNLPCRICETSMGRLSLRQLAIILPIHFLVPAVAFWLLQIVFPTRIFSYHAIDPVIYSEKSLWVVDVVRETLVNAIFTVGMLVIPELLRINGIRRGYALLILYPIYSFSVDADGKASVFGPNLIYALSCVSKHEEVPPQVSHLLGPILGGILGGKIMSNAFPDDK</sequence>
<evidence type="ECO:0000313" key="2">
    <source>
        <dbReference type="EMBL" id="KAL3762417.1"/>
    </source>
</evidence>
<dbReference type="Proteomes" id="UP001530293">
    <property type="component" value="Unassembled WGS sequence"/>
</dbReference>
<dbReference type="PROSITE" id="PS51257">
    <property type="entry name" value="PROKAR_LIPOPROTEIN"/>
    <property type="match status" value="1"/>
</dbReference>
<proteinExistence type="predicted"/>
<gene>
    <name evidence="2" type="ORF">ACHAWU_008120</name>
</gene>
<keyword evidence="3" id="KW-1185">Reference proteome</keyword>
<accession>A0ABD3MFQ7</accession>
<dbReference type="AlphaFoldDB" id="A0ABD3MFQ7"/>
<feature type="transmembrane region" description="Helical" evidence="1">
    <location>
        <begin position="188"/>
        <end position="210"/>
    </location>
</feature>
<reference evidence="2 3" key="1">
    <citation type="submission" date="2024-10" db="EMBL/GenBank/DDBJ databases">
        <title>Updated reference genomes for cyclostephanoid diatoms.</title>
        <authorList>
            <person name="Roberts W.R."/>
            <person name="Alverson A.J."/>
        </authorList>
    </citation>
    <scope>NUCLEOTIDE SEQUENCE [LARGE SCALE GENOMIC DNA]</scope>
    <source>
        <strain evidence="2 3">AJA232-27</strain>
    </source>
</reference>
<feature type="transmembrane region" description="Helical" evidence="1">
    <location>
        <begin position="146"/>
        <end position="168"/>
    </location>
</feature>
<feature type="transmembrane region" description="Helical" evidence="1">
    <location>
        <begin position="17"/>
        <end position="37"/>
    </location>
</feature>
<evidence type="ECO:0000256" key="1">
    <source>
        <dbReference type="SAM" id="Phobius"/>
    </source>
</evidence>
<dbReference type="EMBL" id="JALLBG020000135">
    <property type="protein sequence ID" value="KAL3762417.1"/>
    <property type="molecule type" value="Genomic_DNA"/>
</dbReference>
<protein>
    <submittedName>
        <fullName evidence="2">Uncharacterized protein</fullName>
    </submittedName>
</protein>
<name>A0ABD3MFQ7_9STRA</name>
<keyword evidence="1" id="KW-0812">Transmembrane</keyword>
<keyword evidence="1" id="KW-0472">Membrane</keyword>